<keyword evidence="1" id="KW-0732">Signal</keyword>
<organism evidence="2 3">
    <name type="scientific">Psychroserpens ponticola</name>
    <dbReference type="NCBI Taxonomy" id="2932268"/>
    <lineage>
        <taxon>Bacteria</taxon>
        <taxon>Pseudomonadati</taxon>
        <taxon>Bacteroidota</taxon>
        <taxon>Flavobacteriia</taxon>
        <taxon>Flavobacteriales</taxon>
        <taxon>Flavobacteriaceae</taxon>
        <taxon>Psychroserpens</taxon>
    </lineage>
</organism>
<dbReference type="CDD" id="cd19608">
    <property type="entry name" value="GH113_mannanase-like"/>
    <property type="match status" value="1"/>
</dbReference>
<dbReference type="InterPro" id="IPR055151">
    <property type="entry name" value="GH113"/>
</dbReference>
<protein>
    <submittedName>
        <fullName evidence="2">Glycoside hydrolase TIM-barrel-like domain-containing protein</fullName>
    </submittedName>
</protein>
<dbReference type="Pfam" id="PF22612">
    <property type="entry name" value="GH113"/>
    <property type="match status" value="1"/>
</dbReference>
<evidence type="ECO:0000313" key="2">
    <source>
        <dbReference type="EMBL" id="WCO01224.1"/>
    </source>
</evidence>
<name>A0ABY7RVU1_9FLAO</name>
<dbReference type="EMBL" id="CP116221">
    <property type="protein sequence ID" value="WCO01224.1"/>
    <property type="molecule type" value="Genomic_DNA"/>
</dbReference>
<dbReference type="SUPFAM" id="SSF51445">
    <property type="entry name" value="(Trans)glycosidases"/>
    <property type="match status" value="1"/>
</dbReference>
<feature type="signal peptide" evidence="1">
    <location>
        <begin position="1"/>
        <end position="17"/>
    </location>
</feature>
<dbReference type="Proteomes" id="UP001202717">
    <property type="component" value="Chromosome"/>
</dbReference>
<gene>
    <name evidence="2" type="ORF">MUN68_014280</name>
</gene>
<sequence length="332" mass="38851">MTIFRILFLAFIVSSCAAQKEKVNGLSFVASPEAITDLHTKPVIEVGANYTAIMPFGFMRNLNYPEIIHNTNKQWFGETKAGAKQYIKELEKKNIKIMIKPQIWVWHGEFTGNIKMSSEDNWKTLEATYSKFILEYVELAQETKADIFCIGTELENFVNERPEYWHSLIKKIRAIYKGKLTYAANWDEFKRTPFWSEVDYIGVDAYFPVSEKQTPTIEDCKAGWQKHKQMIKSLSETHNKPILFTEYGYRSMDFTGKEPWESDHTIETLNFEGQSNATQALFEEFWNEDWFAGGFIWKWFHNHDKVGGEKDNQFTPQNKPVEIVIQSFYKSE</sequence>
<dbReference type="InterPro" id="IPR017853">
    <property type="entry name" value="GH"/>
</dbReference>
<reference evidence="2 3" key="1">
    <citation type="submission" date="2023-01" db="EMBL/GenBank/DDBJ databases">
        <title>Psychroserpens ponticola sp. nov., isolated from seawater.</title>
        <authorList>
            <person name="Kristyanto S."/>
            <person name="Jung J."/>
            <person name="Kim J.M."/>
            <person name="Jeon C.O."/>
        </authorList>
    </citation>
    <scope>NUCLEOTIDE SEQUENCE [LARGE SCALE GENOMIC DNA]</scope>
    <source>
        <strain evidence="2 3">MSW6</strain>
    </source>
</reference>
<proteinExistence type="predicted"/>
<accession>A0ABY7RVU1</accession>
<evidence type="ECO:0000256" key="1">
    <source>
        <dbReference type="SAM" id="SignalP"/>
    </source>
</evidence>
<keyword evidence="3" id="KW-1185">Reference proteome</keyword>
<dbReference type="PROSITE" id="PS51257">
    <property type="entry name" value="PROKAR_LIPOPROTEIN"/>
    <property type="match status" value="1"/>
</dbReference>
<dbReference type="RefSeq" id="WP_249993723.1">
    <property type="nucleotide sequence ID" value="NZ_CP116221.1"/>
</dbReference>
<dbReference type="Gene3D" id="3.20.20.80">
    <property type="entry name" value="Glycosidases"/>
    <property type="match status" value="1"/>
</dbReference>
<evidence type="ECO:0000313" key="3">
    <source>
        <dbReference type="Proteomes" id="UP001202717"/>
    </source>
</evidence>
<feature type="chain" id="PRO_5047234380" evidence="1">
    <location>
        <begin position="18"/>
        <end position="332"/>
    </location>
</feature>